<name>A0A7S1L1C3_ALECA</name>
<dbReference type="AlphaFoldDB" id="A0A7S1L1C3"/>
<proteinExistence type="predicted"/>
<reference evidence="2" key="1">
    <citation type="submission" date="2021-01" db="EMBL/GenBank/DDBJ databases">
        <authorList>
            <person name="Corre E."/>
            <person name="Pelletier E."/>
            <person name="Niang G."/>
            <person name="Scheremetjew M."/>
            <person name="Finn R."/>
            <person name="Kale V."/>
            <person name="Holt S."/>
            <person name="Cochrane G."/>
            <person name="Meng A."/>
            <person name="Brown T."/>
            <person name="Cohen L."/>
        </authorList>
    </citation>
    <scope>NUCLEOTIDE SEQUENCE</scope>
    <source>
        <strain evidence="2">OF101</strain>
    </source>
</reference>
<evidence type="ECO:0000313" key="2">
    <source>
        <dbReference type="EMBL" id="CAD9091820.1"/>
    </source>
</evidence>
<sequence>MLPATPEPTATGYHPQVLTHPSAHGYCLAEAAGKALAQLPAAEGGKHIFFREACHSEVSNTSDASTEAPPEKRQQDNRGLQVQFGCVDTAANAEGAASSISSPPNEEAIGGETTYAEIGPHAVHAGYQPIAPPMQEPAPTTWFLDSGELIVKNTFIQFSEDHTPLRAVRTAAGRLDLMG</sequence>
<protein>
    <submittedName>
        <fullName evidence="2">Uncharacterized protein</fullName>
    </submittedName>
</protein>
<dbReference type="EMBL" id="HBGE01005221">
    <property type="protein sequence ID" value="CAD9091820.1"/>
    <property type="molecule type" value="Transcribed_RNA"/>
</dbReference>
<accession>A0A7S1L1C3</accession>
<feature type="region of interest" description="Disordered" evidence="1">
    <location>
        <begin position="59"/>
        <end position="78"/>
    </location>
</feature>
<evidence type="ECO:0000256" key="1">
    <source>
        <dbReference type="SAM" id="MobiDB-lite"/>
    </source>
</evidence>
<organism evidence="2">
    <name type="scientific">Alexandrium catenella</name>
    <name type="common">Red tide dinoflagellate</name>
    <name type="synonym">Gonyaulax catenella</name>
    <dbReference type="NCBI Taxonomy" id="2925"/>
    <lineage>
        <taxon>Eukaryota</taxon>
        <taxon>Sar</taxon>
        <taxon>Alveolata</taxon>
        <taxon>Dinophyceae</taxon>
        <taxon>Gonyaulacales</taxon>
        <taxon>Pyrocystaceae</taxon>
        <taxon>Alexandrium</taxon>
    </lineage>
</organism>
<gene>
    <name evidence="2" type="ORF">ACAT0790_LOCUS3175</name>
</gene>